<evidence type="ECO:0000313" key="3">
    <source>
        <dbReference type="Proteomes" id="UP000295773"/>
    </source>
</evidence>
<proteinExistence type="predicted"/>
<dbReference type="Pfam" id="PF09997">
    <property type="entry name" value="DUF2238"/>
    <property type="match status" value="1"/>
</dbReference>
<reference evidence="2 3" key="1">
    <citation type="submission" date="2019-03" db="EMBL/GenBank/DDBJ databases">
        <title>Genomic Encyclopedia of Type Strains, Phase IV (KMG-IV): sequencing the most valuable type-strain genomes for metagenomic binning, comparative biology and taxonomic classification.</title>
        <authorList>
            <person name="Goeker M."/>
        </authorList>
    </citation>
    <scope>NUCLEOTIDE SEQUENCE [LARGE SCALE GENOMIC DNA]</scope>
    <source>
        <strain evidence="2 3">DSM 29481</strain>
    </source>
</reference>
<evidence type="ECO:0000256" key="1">
    <source>
        <dbReference type="SAM" id="Phobius"/>
    </source>
</evidence>
<feature type="transmembrane region" description="Helical" evidence="1">
    <location>
        <begin position="177"/>
        <end position="198"/>
    </location>
</feature>
<comment type="caution">
    <text evidence="2">The sequence shown here is derived from an EMBL/GenBank/DDBJ whole genome shotgun (WGS) entry which is preliminary data.</text>
</comment>
<dbReference type="RefSeq" id="WP_008687883.1">
    <property type="nucleotide sequence ID" value="NZ_AP024510.1"/>
</dbReference>
<keyword evidence="3" id="KW-1185">Reference proteome</keyword>
<feature type="transmembrane region" description="Helical" evidence="1">
    <location>
        <begin position="72"/>
        <end position="94"/>
    </location>
</feature>
<dbReference type="GeneID" id="73795918"/>
<feature type="transmembrane region" description="Helical" evidence="1">
    <location>
        <begin position="41"/>
        <end position="60"/>
    </location>
</feature>
<sequence>MSMPINKRERFLKRLLYGCAAVYIITLFLALYHNFMVKDYNALGMGFVAMLTPLIVPVLFKVLHFQPVYEIYIISTVFTYFASLIGSSFHWYSLTGFDKVLHFSSGWMFTTVAVILFFFIRKSNTFPEKKDFTLFLVFINAVNIAIGEIWEFYEYAMLIFFDNDCINHYTQGVHDTITDVMCATVGGILLTLLIVRYYKSGKSNFFTNVYEKFYERNIKPRMKA</sequence>
<evidence type="ECO:0000313" key="2">
    <source>
        <dbReference type="EMBL" id="TCU59090.1"/>
    </source>
</evidence>
<organism evidence="2 3">
    <name type="scientific">Longicatena caecimuris</name>
    <dbReference type="NCBI Taxonomy" id="1796635"/>
    <lineage>
        <taxon>Bacteria</taxon>
        <taxon>Bacillati</taxon>
        <taxon>Bacillota</taxon>
        <taxon>Erysipelotrichia</taxon>
        <taxon>Erysipelotrichales</taxon>
        <taxon>Erysipelotrichaceae</taxon>
        <taxon>Longicatena</taxon>
    </lineage>
</organism>
<keyword evidence="1" id="KW-1133">Transmembrane helix</keyword>
<dbReference type="AlphaFoldDB" id="A0A4R3TC57"/>
<dbReference type="EMBL" id="SMBP01000011">
    <property type="protein sequence ID" value="TCU59090.1"/>
    <property type="molecule type" value="Genomic_DNA"/>
</dbReference>
<accession>A0A4R3TC57</accession>
<feature type="transmembrane region" description="Helical" evidence="1">
    <location>
        <begin position="15"/>
        <end position="35"/>
    </location>
</feature>
<feature type="transmembrane region" description="Helical" evidence="1">
    <location>
        <begin position="100"/>
        <end position="120"/>
    </location>
</feature>
<name>A0A4R3TC57_9FIRM</name>
<keyword evidence="1" id="KW-0812">Transmembrane</keyword>
<protein>
    <submittedName>
        <fullName evidence="2">Uncharacterized protein</fullName>
    </submittedName>
</protein>
<keyword evidence="1" id="KW-0472">Membrane</keyword>
<dbReference type="InterPro" id="IPR014509">
    <property type="entry name" value="YjdF-like"/>
</dbReference>
<gene>
    <name evidence="2" type="ORF">EDD61_11118</name>
</gene>
<feature type="transmembrane region" description="Helical" evidence="1">
    <location>
        <begin position="132"/>
        <end position="153"/>
    </location>
</feature>
<dbReference type="Proteomes" id="UP000295773">
    <property type="component" value="Unassembled WGS sequence"/>
</dbReference>